<evidence type="ECO:0000256" key="3">
    <source>
        <dbReference type="ARBA" id="ARBA00022840"/>
    </source>
</evidence>
<dbReference type="GO" id="GO:0006529">
    <property type="term" value="P:asparagine biosynthetic process"/>
    <property type="evidence" value="ECO:0007669"/>
    <property type="project" value="InterPro"/>
</dbReference>
<feature type="domain" description="Glutamine amidotransferase type-2" evidence="5">
    <location>
        <begin position="2"/>
        <end position="210"/>
    </location>
</feature>
<dbReference type="GO" id="GO:0005524">
    <property type="term" value="F:ATP binding"/>
    <property type="evidence" value="ECO:0007669"/>
    <property type="project" value="UniProtKB-KW"/>
</dbReference>
<comment type="caution">
    <text evidence="6">The sequence shown here is derived from an EMBL/GenBank/DDBJ whole genome shotgun (WGS) entry which is preliminary data.</text>
</comment>
<dbReference type="PANTHER" id="PTHR43284:SF1">
    <property type="entry name" value="ASPARAGINE SYNTHETASE"/>
    <property type="match status" value="1"/>
</dbReference>
<dbReference type="CDD" id="cd00712">
    <property type="entry name" value="AsnB"/>
    <property type="match status" value="1"/>
</dbReference>
<gene>
    <name evidence="6" type="ORF">ASZ90_014418</name>
</gene>
<dbReference type="CDD" id="cd01991">
    <property type="entry name" value="Asn_synthase_B_C"/>
    <property type="match status" value="1"/>
</dbReference>
<keyword evidence="6" id="KW-0436">Ligase</keyword>
<dbReference type="EMBL" id="LNQE01001520">
    <property type="protein sequence ID" value="KUG15910.1"/>
    <property type="molecule type" value="Genomic_DNA"/>
</dbReference>
<dbReference type="SUPFAM" id="SSF56235">
    <property type="entry name" value="N-terminal nucleophile aminohydrolases (Ntn hydrolases)"/>
    <property type="match status" value="1"/>
</dbReference>
<dbReference type="EC" id="6.3.5.4" evidence="6"/>
<evidence type="ECO:0000259" key="5">
    <source>
        <dbReference type="PROSITE" id="PS51278"/>
    </source>
</evidence>
<dbReference type="InterPro" id="IPR001962">
    <property type="entry name" value="Asn_synthase"/>
</dbReference>
<sequence length="611" mass="71811">MCGINGFNWKDEYIIEKMNSSLRHRGPDDEGIYVDEEVSLGHLRLSIIDLSKNGHQPMSDRQDKFFIIYNGEIYNFQALREELELLGYSFKSNTDTEVILYSYMQWKERCLEKFNGMFAFAVYDSESKRLFLARDRMGIKPLYYYFDEKNEVFLFSSEIPPLLEHKIDIEPNKKLIKDYLLYNVSDHTDETFFGGIKKIPKGCYATFDLMRCELEIKEWYNIKYNERFAGTYEEAISTFRDLMVDSVDIRLISDVPVGTCLSGGIDSSAIACLINRKMKIKTFSAVYNGYERDESRYISIVAEKTGMANYRVHPTAEKLREDLFKIIKLIGEPFPSASIYAQNCVQKLAKGNDVTVVLDGQGADELLAGYHYFLGFYLVDLLKTLRLKRFASECYNLIKGKEYMIGIQSSLYLLLPIFIREQIFLRESLLSREMMNGSVATTEYFKNFSDCRSLGQSLEFHLKYRLEQLLKWEDRNSMGNQTESRVPFLDYRIIEFISGLPDDFIIREGRTKALLRDAMIDIVPSEILKRRDKIGYETPDAYWLKTEDFEKLLSDWFLRGEPLCREYIDLKKLRHQIKEHIHKNKNHARNLWKAIFLEAWLKTFFPNRNRM</sequence>
<dbReference type="GO" id="GO:0004066">
    <property type="term" value="F:asparagine synthase (glutamine-hydrolyzing) activity"/>
    <property type="evidence" value="ECO:0007669"/>
    <property type="project" value="UniProtKB-EC"/>
</dbReference>
<proteinExistence type="inferred from homology"/>
<keyword evidence="4" id="KW-0315">Glutamine amidotransferase</keyword>
<dbReference type="Gene3D" id="3.40.50.620">
    <property type="entry name" value="HUPs"/>
    <property type="match status" value="1"/>
</dbReference>
<dbReference type="InterPro" id="IPR051786">
    <property type="entry name" value="ASN_synthetase/amidase"/>
</dbReference>
<protein>
    <submittedName>
        <fullName evidence="6">Asparagine synthetase</fullName>
        <ecNumber evidence="6">6.3.5.4</ecNumber>
    </submittedName>
</protein>
<name>A0A0W8F4S5_9ZZZZ</name>
<dbReference type="InterPro" id="IPR029055">
    <property type="entry name" value="Ntn_hydrolases_N"/>
</dbReference>
<dbReference type="PANTHER" id="PTHR43284">
    <property type="entry name" value="ASPARAGINE SYNTHETASE (GLUTAMINE-HYDROLYZING)"/>
    <property type="match status" value="1"/>
</dbReference>
<reference evidence="6" key="1">
    <citation type="journal article" date="2015" name="Proc. Natl. Acad. Sci. U.S.A.">
        <title>Networks of energetic and metabolic interactions define dynamics in microbial communities.</title>
        <authorList>
            <person name="Embree M."/>
            <person name="Liu J.K."/>
            <person name="Al-Bassam M.M."/>
            <person name="Zengler K."/>
        </authorList>
    </citation>
    <scope>NUCLEOTIDE SEQUENCE</scope>
</reference>
<keyword evidence="3" id="KW-0067">ATP-binding</keyword>
<evidence type="ECO:0000256" key="4">
    <source>
        <dbReference type="ARBA" id="ARBA00022962"/>
    </source>
</evidence>
<dbReference type="GO" id="GO:0005829">
    <property type="term" value="C:cytosol"/>
    <property type="evidence" value="ECO:0007669"/>
    <property type="project" value="TreeGrafter"/>
</dbReference>
<evidence type="ECO:0000256" key="2">
    <source>
        <dbReference type="ARBA" id="ARBA00022741"/>
    </source>
</evidence>
<keyword evidence="2" id="KW-0547">Nucleotide-binding</keyword>
<evidence type="ECO:0000256" key="1">
    <source>
        <dbReference type="ARBA" id="ARBA00005752"/>
    </source>
</evidence>
<accession>A0A0W8F4S5</accession>
<dbReference type="Gene3D" id="3.60.20.10">
    <property type="entry name" value="Glutamine Phosphoribosylpyrophosphate, subunit 1, domain 1"/>
    <property type="match status" value="1"/>
</dbReference>
<dbReference type="InterPro" id="IPR014729">
    <property type="entry name" value="Rossmann-like_a/b/a_fold"/>
</dbReference>
<dbReference type="NCBIfam" id="TIGR01536">
    <property type="entry name" value="asn_synth_AEB"/>
    <property type="match status" value="1"/>
</dbReference>
<dbReference type="PROSITE" id="PS51278">
    <property type="entry name" value="GATASE_TYPE_2"/>
    <property type="match status" value="1"/>
</dbReference>
<dbReference type="SUPFAM" id="SSF52402">
    <property type="entry name" value="Adenine nucleotide alpha hydrolases-like"/>
    <property type="match status" value="1"/>
</dbReference>
<dbReference type="InterPro" id="IPR017932">
    <property type="entry name" value="GATase_2_dom"/>
</dbReference>
<dbReference type="InterPro" id="IPR033738">
    <property type="entry name" value="AsnB_N"/>
</dbReference>
<dbReference type="PIRSF" id="PIRSF001589">
    <property type="entry name" value="Asn_synthetase_glu-h"/>
    <property type="match status" value="1"/>
</dbReference>
<organism evidence="6">
    <name type="scientific">hydrocarbon metagenome</name>
    <dbReference type="NCBI Taxonomy" id="938273"/>
    <lineage>
        <taxon>unclassified sequences</taxon>
        <taxon>metagenomes</taxon>
        <taxon>ecological metagenomes</taxon>
    </lineage>
</organism>
<dbReference type="InterPro" id="IPR006426">
    <property type="entry name" value="Asn_synth_AEB"/>
</dbReference>
<dbReference type="Pfam" id="PF13537">
    <property type="entry name" value="GATase_7"/>
    <property type="match status" value="1"/>
</dbReference>
<comment type="similarity">
    <text evidence="1">Belongs to the asparagine synthetase family.</text>
</comment>
<dbReference type="AlphaFoldDB" id="A0A0W8F4S5"/>
<dbReference type="Pfam" id="PF00733">
    <property type="entry name" value="Asn_synthase"/>
    <property type="match status" value="1"/>
</dbReference>
<evidence type="ECO:0000313" key="6">
    <source>
        <dbReference type="EMBL" id="KUG15910.1"/>
    </source>
</evidence>